<protein>
    <submittedName>
        <fullName evidence="2">Uncharacterized protein</fullName>
    </submittedName>
</protein>
<dbReference type="Proteomes" id="UP000184932">
    <property type="component" value="Unassembled WGS sequence"/>
</dbReference>
<feature type="transmembrane region" description="Helical" evidence="1">
    <location>
        <begin position="120"/>
        <end position="140"/>
    </location>
</feature>
<keyword evidence="3" id="KW-1185">Reference proteome</keyword>
<dbReference type="AlphaFoldDB" id="A0A1N6EUW9"/>
<keyword evidence="1" id="KW-1133">Transmembrane helix</keyword>
<feature type="transmembrane region" description="Helical" evidence="1">
    <location>
        <begin position="92"/>
        <end position="108"/>
    </location>
</feature>
<evidence type="ECO:0000313" key="2">
    <source>
        <dbReference type="EMBL" id="SIN86879.1"/>
    </source>
</evidence>
<gene>
    <name evidence="2" type="ORF">SAMN05444002_1128</name>
</gene>
<dbReference type="EMBL" id="FSRL01000001">
    <property type="protein sequence ID" value="SIN86879.1"/>
    <property type="molecule type" value="Genomic_DNA"/>
</dbReference>
<reference evidence="3" key="1">
    <citation type="submission" date="2016-11" db="EMBL/GenBank/DDBJ databases">
        <authorList>
            <person name="Varghese N."/>
            <person name="Submissions S."/>
        </authorList>
    </citation>
    <scope>NUCLEOTIDE SEQUENCE [LARGE SCALE GENOMIC DNA]</scope>
    <source>
        <strain evidence="3">DSM 29440</strain>
    </source>
</reference>
<evidence type="ECO:0000313" key="3">
    <source>
        <dbReference type="Proteomes" id="UP000184932"/>
    </source>
</evidence>
<organism evidence="2 3">
    <name type="scientific">Vannielia litorea</name>
    <dbReference type="NCBI Taxonomy" id="1217970"/>
    <lineage>
        <taxon>Bacteria</taxon>
        <taxon>Pseudomonadati</taxon>
        <taxon>Pseudomonadota</taxon>
        <taxon>Alphaproteobacteria</taxon>
        <taxon>Rhodobacterales</taxon>
        <taxon>Paracoccaceae</taxon>
        <taxon>Vannielia</taxon>
    </lineage>
</organism>
<feature type="transmembrane region" description="Helical" evidence="1">
    <location>
        <begin position="29"/>
        <end position="50"/>
    </location>
</feature>
<dbReference type="OrthoDB" id="7875520at2"/>
<accession>A0A1N6EUW9</accession>
<proteinExistence type="predicted"/>
<dbReference type="STRING" id="1217970.SAMN05444002_1128"/>
<keyword evidence="1" id="KW-0812">Transmembrane</keyword>
<sequence>MMRALGLLAVILLALGLVSRPFGPPAAQELARVALVAMAATLAGTFLWLWREKATPLALAMTFSWAGASALMGWRLVQDLLGHPLWMGESPMLLGVLGVYLTGTLLHVEAIRRAFGLGQVALVFLLGGTLGAAVLVLGVLG</sequence>
<evidence type="ECO:0000256" key="1">
    <source>
        <dbReference type="SAM" id="Phobius"/>
    </source>
</evidence>
<keyword evidence="1" id="KW-0472">Membrane</keyword>
<name>A0A1N6EUW9_9RHOB</name>
<feature type="transmembrane region" description="Helical" evidence="1">
    <location>
        <begin position="57"/>
        <end position="77"/>
    </location>
</feature>
<dbReference type="RefSeq" id="WP_074255231.1">
    <property type="nucleotide sequence ID" value="NZ_FSRL01000001.1"/>
</dbReference>